<sequence length="117" mass="13514">KKKCIKHAYMHTYKRMPSFTRSLTVAAFLEGHVLLSSFTIQYHVSNSLSRLLPWNKYRYLEQHSHLEKSIVVGTALVAVHSLPIYIMFTLKCPCVNRGMDVTSMYTQVIGYCVLSVW</sequence>
<protein>
    <submittedName>
        <fullName evidence="2">Uncharacterized protein</fullName>
    </submittedName>
</protein>
<gene>
    <name evidence="2" type="ORF">OTU49_000243</name>
</gene>
<reference evidence="2 3" key="1">
    <citation type="journal article" date="2024" name="BMC Genomics">
        <title>Genome assembly of redclaw crayfish (Cherax quadricarinatus) provides insights into its immune adaptation and hypoxia tolerance.</title>
        <authorList>
            <person name="Liu Z."/>
            <person name="Zheng J."/>
            <person name="Li H."/>
            <person name="Fang K."/>
            <person name="Wang S."/>
            <person name="He J."/>
            <person name="Zhou D."/>
            <person name="Weng S."/>
            <person name="Chi M."/>
            <person name="Gu Z."/>
            <person name="He J."/>
            <person name="Li F."/>
            <person name="Wang M."/>
        </authorList>
    </citation>
    <scope>NUCLEOTIDE SEQUENCE [LARGE SCALE GENOMIC DNA]</scope>
    <source>
        <strain evidence="2">ZL_2023a</strain>
    </source>
</reference>
<feature type="transmembrane region" description="Helical" evidence="1">
    <location>
        <begin position="21"/>
        <end position="44"/>
    </location>
</feature>
<accession>A0AAW0YM82</accession>
<organism evidence="2 3">
    <name type="scientific">Cherax quadricarinatus</name>
    <name type="common">Australian red claw crayfish</name>
    <dbReference type="NCBI Taxonomy" id="27406"/>
    <lineage>
        <taxon>Eukaryota</taxon>
        <taxon>Metazoa</taxon>
        <taxon>Ecdysozoa</taxon>
        <taxon>Arthropoda</taxon>
        <taxon>Crustacea</taxon>
        <taxon>Multicrustacea</taxon>
        <taxon>Malacostraca</taxon>
        <taxon>Eumalacostraca</taxon>
        <taxon>Eucarida</taxon>
        <taxon>Decapoda</taxon>
        <taxon>Pleocyemata</taxon>
        <taxon>Astacidea</taxon>
        <taxon>Parastacoidea</taxon>
        <taxon>Parastacidae</taxon>
        <taxon>Cherax</taxon>
    </lineage>
</organism>
<proteinExistence type="predicted"/>
<dbReference type="EMBL" id="JARKIK010000001">
    <property type="protein sequence ID" value="KAK8753864.1"/>
    <property type="molecule type" value="Genomic_DNA"/>
</dbReference>
<dbReference type="AlphaFoldDB" id="A0AAW0YM82"/>
<feature type="transmembrane region" description="Helical" evidence="1">
    <location>
        <begin position="70"/>
        <end position="90"/>
    </location>
</feature>
<name>A0AAW0YM82_CHEQU</name>
<feature type="non-terminal residue" evidence="2">
    <location>
        <position position="1"/>
    </location>
</feature>
<keyword evidence="1" id="KW-0812">Transmembrane</keyword>
<keyword evidence="1" id="KW-1133">Transmembrane helix</keyword>
<keyword evidence="1" id="KW-0472">Membrane</keyword>
<evidence type="ECO:0000313" key="2">
    <source>
        <dbReference type="EMBL" id="KAK8753864.1"/>
    </source>
</evidence>
<keyword evidence="3" id="KW-1185">Reference proteome</keyword>
<evidence type="ECO:0000313" key="3">
    <source>
        <dbReference type="Proteomes" id="UP001445076"/>
    </source>
</evidence>
<dbReference type="Proteomes" id="UP001445076">
    <property type="component" value="Unassembled WGS sequence"/>
</dbReference>
<evidence type="ECO:0000256" key="1">
    <source>
        <dbReference type="SAM" id="Phobius"/>
    </source>
</evidence>
<comment type="caution">
    <text evidence="2">The sequence shown here is derived from an EMBL/GenBank/DDBJ whole genome shotgun (WGS) entry which is preliminary data.</text>
</comment>